<dbReference type="InterPro" id="IPR003591">
    <property type="entry name" value="Leu-rich_rpt_typical-subtyp"/>
</dbReference>
<evidence type="ECO:0000256" key="2">
    <source>
        <dbReference type="ARBA" id="ARBA00022614"/>
    </source>
</evidence>
<dbReference type="SUPFAM" id="SSF52058">
    <property type="entry name" value="L domain-like"/>
    <property type="match status" value="1"/>
</dbReference>
<keyword evidence="3" id="KW-0677">Repeat</keyword>
<evidence type="ECO:0000259" key="7">
    <source>
        <dbReference type="Pfam" id="PF00931"/>
    </source>
</evidence>
<gene>
    <name evidence="10" type="primary">VvCHDp000705_5</name>
    <name evidence="10" type="ORF">CK203_044500</name>
</gene>
<dbReference type="Gene3D" id="1.10.10.10">
    <property type="entry name" value="Winged helix-like DNA-binding domain superfamily/Winged helix DNA-binding domain"/>
    <property type="match status" value="1"/>
</dbReference>
<feature type="domain" description="Disease resistance protein winged helix" evidence="8">
    <location>
        <begin position="413"/>
        <end position="480"/>
    </location>
</feature>
<dbReference type="FunFam" id="1.10.8.430:FF:000003">
    <property type="entry name" value="Probable disease resistance protein At5g66910"/>
    <property type="match status" value="1"/>
</dbReference>
<feature type="domain" description="Disease resistance R13L4/SHOC-2-like LRR" evidence="9">
    <location>
        <begin position="552"/>
        <end position="805"/>
    </location>
</feature>
<keyword evidence="4" id="KW-0547">Nucleotide-binding</keyword>
<dbReference type="PRINTS" id="PR00364">
    <property type="entry name" value="DISEASERSIST"/>
</dbReference>
<dbReference type="Proteomes" id="UP000288805">
    <property type="component" value="Unassembled WGS sequence"/>
</dbReference>
<dbReference type="InterPro" id="IPR032675">
    <property type="entry name" value="LRR_dom_sf"/>
</dbReference>
<dbReference type="InterPro" id="IPR055414">
    <property type="entry name" value="LRR_R13L4/SHOC2-like"/>
</dbReference>
<evidence type="ECO:0000256" key="6">
    <source>
        <dbReference type="ARBA" id="ARBA00022840"/>
    </source>
</evidence>
<evidence type="ECO:0000313" key="10">
    <source>
        <dbReference type="EMBL" id="RVW81634.1"/>
    </source>
</evidence>
<dbReference type="InterPro" id="IPR036388">
    <property type="entry name" value="WH-like_DNA-bd_sf"/>
</dbReference>
<dbReference type="FunFam" id="1.10.10.10:FF:000322">
    <property type="entry name" value="Probable disease resistance protein At1g63360"/>
    <property type="match status" value="1"/>
</dbReference>
<dbReference type="InterPro" id="IPR027417">
    <property type="entry name" value="P-loop_NTPase"/>
</dbReference>
<dbReference type="Gene3D" id="3.80.10.10">
    <property type="entry name" value="Ribonuclease Inhibitor"/>
    <property type="match status" value="2"/>
</dbReference>
<dbReference type="GO" id="GO:0005524">
    <property type="term" value="F:ATP binding"/>
    <property type="evidence" value="ECO:0007669"/>
    <property type="project" value="UniProtKB-KW"/>
</dbReference>
<evidence type="ECO:0000259" key="8">
    <source>
        <dbReference type="Pfam" id="PF23559"/>
    </source>
</evidence>
<evidence type="ECO:0000313" key="11">
    <source>
        <dbReference type="Proteomes" id="UP000288805"/>
    </source>
</evidence>
<dbReference type="AlphaFoldDB" id="A0A438HB01"/>
<dbReference type="InterPro" id="IPR058922">
    <property type="entry name" value="WHD_DRP"/>
</dbReference>
<dbReference type="InterPro" id="IPR050905">
    <property type="entry name" value="Plant_NBS-LRR"/>
</dbReference>
<protein>
    <submittedName>
        <fullName evidence="10">Putative disease resistance protein</fullName>
    </submittedName>
</protein>
<dbReference type="GO" id="GO:0006952">
    <property type="term" value="P:defense response"/>
    <property type="evidence" value="ECO:0007669"/>
    <property type="project" value="UniProtKB-KW"/>
</dbReference>
<reference evidence="10 11" key="1">
    <citation type="journal article" date="2018" name="PLoS Genet.">
        <title>Population sequencing reveals clonal diversity and ancestral inbreeding in the grapevine cultivar Chardonnay.</title>
        <authorList>
            <person name="Roach M.J."/>
            <person name="Johnson D.L."/>
            <person name="Bohlmann J."/>
            <person name="van Vuuren H.J."/>
            <person name="Jones S.J."/>
            <person name="Pretorius I.S."/>
            <person name="Schmidt S.A."/>
            <person name="Borneman A.R."/>
        </authorList>
    </citation>
    <scope>NUCLEOTIDE SEQUENCE [LARGE SCALE GENOMIC DNA]</scope>
    <source>
        <strain evidence="11">cv. Chardonnay</strain>
        <tissue evidence="10">Leaf</tissue>
    </source>
</reference>
<feature type="domain" description="NB-ARC" evidence="7">
    <location>
        <begin position="161"/>
        <end position="327"/>
    </location>
</feature>
<keyword evidence="6" id="KW-0067">ATP-binding</keyword>
<dbReference type="PANTHER" id="PTHR33463">
    <property type="entry name" value="NB-ARC DOMAIN-CONTAINING PROTEIN-RELATED"/>
    <property type="match status" value="1"/>
</dbReference>
<dbReference type="SUPFAM" id="SSF52540">
    <property type="entry name" value="P-loop containing nucleoside triphosphate hydrolases"/>
    <property type="match status" value="1"/>
</dbReference>
<dbReference type="FunFam" id="3.40.50.300:FF:001091">
    <property type="entry name" value="Probable disease resistance protein At1g61300"/>
    <property type="match status" value="1"/>
</dbReference>
<dbReference type="Gene3D" id="1.10.8.430">
    <property type="entry name" value="Helical domain of apoptotic protease-activating factors"/>
    <property type="match status" value="1"/>
</dbReference>
<sequence length="905" mass="102726">MGNICSISLPADRIVSSFWDGTTEHANYLRKLPENLVELGTAWERLKELRNDVKRKVDIAEREQMQPLDQVQGWLSRVETLETQVTQLIGDGTDEVEKKCLGGCCPRHCRTRYKLGKRVARNLKEVDILMSRRPSDVVAERLPSPRVGERPSEATVGMNSRIGKVWSSLHQEQVGIIGLYGLGGVGKTTLLTQINNAFTKRTHDFDFVIWATVSKNVNLENIQDDIWKKIGFCDDKWKSKSRDEKATSIWRVLSEKRFVLLLDDLWERLNLLEIGVPFQNKRNKIVLTTRSEDVCAQMEVDKKIKVECLTWTESWDLFRMKLGENTLNLHPEILELAQAVAQECCGLPLVLTTMGRAMACKKTPEEWKYAIKVLQSSASKFPGMGDKVFPLLKYSYDCLPTEVARSCFLYCSLFPEDCTIPKLDLINRWICEGFLDEFDDREGAKNQGHNIIGTLIHACLLEEGNVDYEVKLHDVIRDMALWIACETGKEQDKFLVKAGSTLTEAPEVARWMGPKRISLMDNQIEKLTGSPICPNLSTLFLEDNSLKMITDNFFQFMPNLRVLDLSRNTMIELPQGISNLVSLQYLALSETNIKELPIELKNLGKLKFLLLAHMPQLSSIPEQLISSLSMLQGIDMFNSGISERTVLKDGILSDDNAALVQELESLKYLHDLGVSITSASAFKRLLSSDKLRSCICSLCLKNFNNSSSFNITSLSNVKRLADMSISNCGSLEDLEIDWAWEGKETTKSNYLNSKVSSHNSFHSLIWLRVERCSRLKDLTWLVFAPNLKVLIINDCDQMQEVIGTGKCGEFAENGENLSPFVKLQVLQLDDLPQLKSIFWKALPFIYLTTIYVDSCPLLKKLPLNTNSAKGHRIVISGQTEWWNELEWENEATHNAFLPCFVPIEE</sequence>
<evidence type="ECO:0000256" key="4">
    <source>
        <dbReference type="ARBA" id="ARBA00022741"/>
    </source>
</evidence>
<evidence type="ECO:0000256" key="3">
    <source>
        <dbReference type="ARBA" id="ARBA00022737"/>
    </source>
</evidence>
<dbReference type="PANTHER" id="PTHR33463:SF220">
    <property type="entry name" value="NB-ARC DOMAIN-CONTAINING PROTEIN"/>
    <property type="match status" value="1"/>
</dbReference>
<dbReference type="InterPro" id="IPR002182">
    <property type="entry name" value="NB-ARC"/>
</dbReference>
<evidence type="ECO:0000256" key="1">
    <source>
        <dbReference type="ARBA" id="ARBA00008894"/>
    </source>
</evidence>
<keyword evidence="5" id="KW-0611">Plant defense</keyword>
<dbReference type="Pfam" id="PF23559">
    <property type="entry name" value="WHD_DRP"/>
    <property type="match status" value="1"/>
</dbReference>
<dbReference type="GO" id="GO:0043531">
    <property type="term" value="F:ADP binding"/>
    <property type="evidence" value="ECO:0007669"/>
    <property type="project" value="InterPro"/>
</dbReference>
<evidence type="ECO:0000256" key="5">
    <source>
        <dbReference type="ARBA" id="ARBA00022821"/>
    </source>
</evidence>
<dbReference type="Pfam" id="PF00931">
    <property type="entry name" value="NB-ARC"/>
    <property type="match status" value="1"/>
</dbReference>
<evidence type="ECO:0000259" key="9">
    <source>
        <dbReference type="Pfam" id="PF23598"/>
    </source>
</evidence>
<dbReference type="EMBL" id="QGNW01000250">
    <property type="protein sequence ID" value="RVW81634.1"/>
    <property type="molecule type" value="Genomic_DNA"/>
</dbReference>
<name>A0A438HB01_VITVI</name>
<comment type="caution">
    <text evidence="10">The sequence shown here is derived from an EMBL/GenBank/DDBJ whole genome shotgun (WGS) entry which is preliminary data.</text>
</comment>
<dbReference type="Gene3D" id="3.40.50.300">
    <property type="entry name" value="P-loop containing nucleotide triphosphate hydrolases"/>
    <property type="match status" value="1"/>
</dbReference>
<organism evidence="10 11">
    <name type="scientific">Vitis vinifera</name>
    <name type="common">Grape</name>
    <dbReference type="NCBI Taxonomy" id="29760"/>
    <lineage>
        <taxon>Eukaryota</taxon>
        <taxon>Viridiplantae</taxon>
        <taxon>Streptophyta</taxon>
        <taxon>Embryophyta</taxon>
        <taxon>Tracheophyta</taxon>
        <taxon>Spermatophyta</taxon>
        <taxon>Magnoliopsida</taxon>
        <taxon>eudicotyledons</taxon>
        <taxon>Gunneridae</taxon>
        <taxon>Pentapetalae</taxon>
        <taxon>rosids</taxon>
        <taxon>Vitales</taxon>
        <taxon>Vitaceae</taxon>
        <taxon>Viteae</taxon>
        <taxon>Vitis</taxon>
    </lineage>
</organism>
<proteinExistence type="inferred from homology"/>
<dbReference type="InterPro" id="IPR042197">
    <property type="entry name" value="Apaf_helical"/>
</dbReference>
<accession>A0A438HB01</accession>
<comment type="similarity">
    <text evidence="1">Belongs to the disease resistance NB-LRR family.</text>
</comment>
<dbReference type="Pfam" id="PF23598">
    <property type="entry name" value="LRR_14"/>
    <property type="match status" value="1"/>
</dbReference>
<keyword evidence="2" id="KW-0433">Leucine-rich repeat</keyword>
<dbReference type="SMART" id="SM00369">
    <property type="entry name" value="LRR_TYP"/>
    <property type="match status" value="4"/>
</dbReference>